<accession>A0A7Y6NTA0</accession>
<dbReference type="AlphaFoldDB" id="A0A7Y6NTA0"/>
<comment type="caution">
    <text evidence="1">The sequence shown here is derived from an EMBL/GenBank/DDBJ whole genome shotgun (WGS) entry which is preliminary data.</text>
</comment>
<name>A0A7Y6NTA0_9BURK</name>
<gene>
    <name evidence="1" type="ORF">HQN59_24650</name>
</gene>
<reference evidence="1 2" key="1">
    <citation type="submission" date="2020-06" db="EMBL/GenBank/DDBJ databases">
        <title>Schlegella sp. ID0723 isolated from air conditioner.</title>
        <authorList>
            <person name="Kim D.Y."/>
            <person name="Kim D.-U."/>
        </authorList>
    </citation>
    <scope>NUCLEOTIDE SEQUENCE [LARGE SCALE GENOMIC DNA]</scope>
    <source>
        <strain evidence="1 2">ID0723</strain>
    </source>
</reference>
<evidence type="ECO:0000313" key="2">
    <source>
        <dbReference type="Proteomes" id="UP000529637"/>
    </source>
</evidence>
<organism evidence="1 2">
    <name type="scientific">Piscinibacter koreensis</name>
    <dbReference type="NCBI Taxonomy" id="2742824"/>
    <lineage>
        <taxon>Bacteria</taxon>
        <taxon>Pseudomonadati</taxon>
        <taxon>Pseudomonadota</taxon>
        <taxon>Betaproteobacteria</taxon>
        <taxon>Burkholderiales</taxon>
        <taxon>Sphaerotilaceae</taxon>
        <taxon>Piscinibacter</taxon>
    </lineage>
</organism>
<dbReference type="RefSeq" id="WP_176071793.1">
    <property type="nucleotide sequence ID" value="NZ_JABWMJ010000020.1"/>
</dbReference>
<dbReference type="Proteomes" id="UP000529637">
    <property type="component" value="Unassembled WGS sequence"/>
</dbReference>
<dbReference type="EMBL" id="JABWMJ010000020">
    <property type="protein sequence ID" value="NUZ08936.1"/>
    <property type="molecule type" value="Genomic_DNA"/>
</dbReference>
<proteinExistence type="predicted"/>
<protein>
    <submittedName>
        <fullName evidence="1">Uncharacterized protein</fullName>
    </submittedName>
</protein>
<sequence>MSLPKPERAAILVKAFPQPSQKYEETVCCAGITPDGEFVRLYPVRYRHLRPEQKFDRWDVIEYSATRPPGDFRPESRHVDEESIRVVQRAAALDEQARVRLWSSHVSRSLVTLKSENVATHKSLGVVRPDSGSVRFSARRLRSDSSEDRELRAAFQQVSLLDPGRLEPLLVEHEFRYDFTCDGISHSMKIHDWEVHAAHHAYKRRYGDRALSVLSEEYGQNIPKRNLHLVMGTMKAHPRQFIVIGLLRSPVSPDEASKQHALL</sequence>
<keyword evidence="2" id="KW-1185">Reference proteome</keyword>
<evidence type="ECO:0000313" key="1">
    <source>
        <dbReference type="EMBL" id="NUZ08936.1"/>
    </source>
</evidence>